<reference evidence="2" key="1">
    <citation type="journal article" date="2014" name="Proc. Natl. Acad. Sci. U.S.A.">
        <title>Extensive sampling of basidiomycete genomes demonstrates inadequacy of the white-rot/brown-rot paradigm for wood decay fungi.</title>
        <authorList>
            <person name="Riley R."/>
            <person name="Salamov A.A."/>
            <person name="Brown D.W."/>
            <person name="Nagy L.G."/>
            <person name="Floudas D."/>
            <person name="Held B.W."/>
            <person name="Levasseur A."/>
            <person name="Lombard V."/>
            <person name="Morin E."/>
            <person name="Otillar R."/>
            <person name="Lindquist E.A."/>
            <person name="Sun H."/>
            <person name="LaButti K.M."/>
            <person name="Schmutz J."/>
            <person name="Jabbour D."/>
            <person name="Luo H."/>
            <person name="Baker S.E."/>
            <person name="Pisabarro A.G."/>
            <person name="Walton J.D."/>
            <person name="Blanchette R.A."/>
            <person name="Henrissat B."/>
            <person name="Martin F."/>
            <person name="Cullen D."/>
            <person name="Hibbett D.S."/>
            <person name="Grigoriev I.V."/>
        </authorList>
    </citation>
    <scope>NUCLEOTIDE SEQUENCE [LARGE SCALE GENOMIC DNA]</scope>
    <source>
        <strain evidence="2">CBS 339.88</strain>
    </source>
</reference>
<dbReference type="Pfam" id="PF21858">
    <property type="entry name" value="DUF6914"/>
    <property type="match status" value="1"/>
</dbReference>
<dbReference type="HOGENOM" id="CLU_095770_0_0_1"/>
<gene>
    <name evidence="1" type="ORF">GALMADRAFT_1354486</name>
</gene>
<name>A0A067SC60_GALM3</name>
<evidence type="ECO:0000313" key="1">
    <source>
        <dbReference type="EMBL" id="KDR68436.1"/>
    </source>
</evidence>
<accession>A0A067SC60</accession>
<dbReference type="EMBL" id="KL142408">
    <property type="protein sequence ID" value="KDR68436.1"/>
    <property type="molecule type" value="Genomic_DNA"/>
</dbReference>
<proteinExistence type="predicted"/>
<dbReference type="AlphaFoldDB" id="A0A067SC60"/>
<sequence>MLHLNKRRLYMAFYSRVVNEAKVNDVEYHTALLVTPKNLNSSGNDCNLYHVVNKIITDEARFGEIAEITGLDDVGSRGLEIVWEFELRTFSQPTSRRLVGVMFLGKGIQRPVLERQDQNWRCRHWIWDAVNALIAQLGNALETEESAETVWQRGLEFLRARQSSNTQDVTFFNVLGEELSGWQ</sequence>
<dbReference type="InterPro" id="IPR054208">
    <property type="entry name" value="DUF6914"/>
</dbReference>
<dbReference type="OrthoDB" id="2679825at2759"/>
<organism evidence="1 2">
    <name type="scientific">Galerina marginata (strain CBS 339.88)</name>
    <dbReference type="NCBI Taxonomy" id="685588"/>
    <lineage>
        <taxon>Eukaryota</taxon>
        <taxon>Fungi</taxon>
        <taxon>Dikarya</taxon>
        <taxon>Basidiomycota</taxon>
        <taxon>Agaricomycotina</taxon>
        <taxon>Agaricomycetes</taxon>
        <taxon>Agaricomycetidae</taxon>
        <taxon>Agaricales</taxon>
        <taxon>Agaricineae</taxon>
        <taxon>Strophariaceae</taxon>
        <taxon>Galerina</taxon>
    </lineage>
</organism>
<keyword evidence="2" id="KW-1185">Reference proteome</keyword>
<evidence type="ECO:0000313" key="2">
    <source>
        <dbReference type="Proteomes" id="UP000027222"/>
    </source>
</evidence>
<protein>
    <submittedName>
        <fullName evidence="1">Uncharacterized protein</fullName>
    </submittedName>
</protein>
<dbReference type="Proteomes" id="UP000027222">
    <property type="component" value="Unassembled WGS sequence"/>
</dbReference>